<evidence type="ECO:0000256" key="5">
    <source>
        <dbReference type="ARBA" id="ARBA00023284"/>
    </source>
</evidence>
<dbReference type="AlphaFoldDB" id="A0A1X1ZXM8"/>
<keyword evidence="2" id="KW-0201">Cytochrome c-type biogenesis</keyword>
<keyword evidence="3" id="KW-0812">Transmembrane</keyword>
<feature type="chain" id="PRO_5039628786" description="Thioredoxin domain-containing protein" evidence="7">
    <location>
        <begin position="27"/>
        <end position="215"/>
    </location>
</feature>
<keyword evidence="5" id="KW-0676">Redox-active center</keyword>
<gene>
    <name evidence="9" type="ORF">AWC19_25705</name>
</gene>
<feature type="compositionally biased region" description="Low complexity" evidence="6">
    <location>
        <begin position="31"/>
        <end position="43"/>
    </location>
</feature>
<organism evidence="9 10">
    <name type="scientific">Mycobacterium palustre</name>
    <dbReference type="NCBI Taxonomy" id="153971"/>
    <lineage>
        <taxon>Bacteria</taxon>
        <taxon>Bacillati</taxon>
        <taxon>Actinomycetota</taxon>
        <taxon>Actinomycetes</taxon>
        <taxon>Mycobacteriales</taxon>
        <taxon>Mycobacteriaceae</taxon>
        <taxon>Mycobacterium</taxon>
        <taxon>Mycobacterium simiae complex</taxon>
    </lineage>
</organism>
<dbReference type="PANTHER" id="PTHR42852">
    <property type="entry name" value="THIOL:DISULFIDE INTERCHANGE PROTEIN DSBE"/>
    <property type="match status" value="1"/>
</dbReference>
<evidence type="ECO:0000256" key="1">
    <source>
        <dbReference type="ARBA" id="ARBA00004196"/>
    </source>
</evidence>
<protein>
    <recommendedName>
        <fullName evidence="8">Thioredoxin domain-containing protein</fullName>
    </recommendedName>
</protein>
<name>A0A1X1ZXM8_9MYCO</name>
<proteinExistence type="predicted"/>
<accession>A0A1X1ZXM8</accession>
<evidence type="ECO:0000256" key="4">
    <source>
        <dbReference type="ARBA" id="ARBA00023157"/>
    </source>
</evidence>
<dbReference type="PROSITE" id="PS00194">
    <property type="entry name" value="THIOREDOXIN_1"/>
    <property type="match status" value="1"/>
</dbReference>
<evidence type="ECO:0000256" key="2">
    <source>
        <dbReference type="ARBA" id="ARBA00022748"/>
    </source>
</evidence>
<dbReference type="InterPro" id="IPR013740">
    <property type="entry name" value="Redoxin"/>
</dbReference>
<dbReference type="PROSITE" id="PS51352">
    <property type="entry name" value="THIOREDOXIN_2"/>
    <property type="match status" value="1"/>
</dbReference>
<sequence length="215" mass="22339">MTAKTRWTIAILVVVAALTAALVAQLRDDAATTPRTATTQPAAGREHRDADTPAALAGPRERANLAACPAPGAGPGPVPLRGVTVECAADGSTVDVGQSLAGRRVVLNFWAYWCAPCAAELPAMAEYQRRVGSDVMVVTVHQDENETAGLLRLAELGVRLPTLQDGRRRIAAALRVVNVMPATVVLRSDGSVAQTMPRPFASADEIAAAVGNDAG</sequence>
<feature type="domain" description="Thioredoxin" evidence="8">
    <location>
        <begin position="74"/>
        <end position="215"/>
    </location>
</feature>
<dbReference type="InterPro" id="IPR050553">
    <property type="entry name" value="Thioredoxin_ResA/DsbE_sf"/>
</dbReference>
<feature type="signal peptide" evidence="7">
    <location>
        <begin position="1"/>
        <end position="26"/>
    </location>
</feature>
<reference evidence="9 10" key="1">
    <citation type="submission" date="2016-01" db="EMBL/GenBank/DDBJ databases">
        <title>The new phylogeny of the genus Mycobacterium.</title>
        <authorList>
            <person name="Tarcisio F."/>
            <person name="Conor M."/>
            <person name="Antonella G."/>
            <person name="Elisabetta G."/>
            <person name="Giulia F.S."/>
            <person name="Sara T."/>
            <person name="Anna F."/>
            <person name="Clotilde B."/>
            <person name="Roberto B."/>
            <person name="Veronica D.S."/>
            <person name="Fabio R."/>
            <person name="Monica P."/>
            <person name="Olivier J."/>
            <person name="Enrico T."/>
            <person name="Nicola S."/>
        </authorList>
    </citation>
    <scope>NUCLEOTIDE SEQUENCE [LARGE SCALE GENOMIC DNA]</scope>
    <source>
        <strain evidence="9 10">DSM 44572</strain>
    </source>
</reference>
<dbReference type="GO" id="GO:0017004">
    <property type="term" value="P:cytochrome complex assembly"/>
    <property type="evidence" value="ECO:0007669"/>
    <property type="project" value="UniProtKB-KW"/>
</dbReference>
<evidence type="ECO:0000313" key="9">
    <source>
        <dbReference type="EMBL" id="ORW29725.1"/>
    </source>
</evidence>
<dbReference type="GO" id="GO:0016491">
    <property type="term" value="F:oxidoreductase activity"/>
    <property type="evidence" value="ECO:0007669"/>
    <property type="project" value="InterPro"/>
</dbReference>
<dbReference type="RefSeq" id="WP_085076665.1">
    <property type="nucleotide sequence ID" value="NZ_JACKRZ010000381.1"/>
</dbReference>
<dbReference type="InterPro" id="IPR036249">
    <property type="entry name" value="Thioredoxin-like_sf"/>
</dbReference>
<dbReference type="STRING" id="153971.AWC19_25705"/>
<evidence type="ECO:0000313" key="10">
    <source>
        <dbReference type="Proteomes" id="UP000193529"/>
    </source>
</evidence>
<dbReference type="EMBL" id="LQPJ01000043">
    <property type="protein sequence ID" value="ORW29725.1"/>
    <property type="molecule type" value="Genomic_DNA"/>
</dbReference>
<keyword evidence="10" id="KW-1185">Reference proteome</keyword>
<evidence type="ECO:0000256" key="3">
    <source>
        <dbReference type="ARBA" id="ARBA00022968"/>
    </source>
</evidence>
<keyword evidence="3" id="KW-0735">Signal-anchor</keyword>
<dbReference type="OrthoDB" id="9796554at2"/>
<dbReference type="InterPro" id="IPR017937">
    <property type="entry name" value="Thioredoxin_CS"/>
</dbReference>
<comment type="subcellular location">
    <subcellularLocation>
        <location evidence="1">Cell envelope</location>
    </subcellularLocation>
</comment>
<dbReference type="GO" id="GO:0030313">
    <property type="term" value="C:cell envelope"/>
    <property type="evidence" value="ECO:0007669"/>
    <property type="project" value="UniProtKB-SubCell"/>
</dbReference>
<dbReference type="Gene3D" id="3.40.30.10">
    <property type="entry name" value="Glutaredoxin"/>
    <property type="match status" value="1"/>
</dbReference>
<evidence type="ECO:0000256" key="6">
    <source>
        <dbReference type="SAM" id="MobiDB-lite"/>
    </source>
</evidence>
<dbReference type="InterPro" id="IPR013766">
    <property type="entry name" value="Thioredoxin_domain"/>
</dbReference>
<evidence type="ECO:0000259" key="8">
    <source>
        <dbReference type="PROSITE" id="PS51352"/>
    </source>
</evidence>
<dbReference type="Pfam" id="PF08534">
    <property type="entry name" value="Redoxin"/>
    <property type="match status" value="1"/>
</dbReference>
<comment type="caution">
    <text evidence="9">The sequence shown here is derived from an EMBL/GenBank/DDBJ whole genome shotgun (WGS) entry which is preliminary data.</text>
</comment>
<dbReference type="SUPFAM" id="SSF52833">
    <property type="entry name" value="Thioredoxin-like"/>
    <property type="match status" value="1"/>
</dbReference>
<keyword evidence="7" id="KW-0732">Signal</keyword>
<evidence type="ECO:0000256" key="7">
    <source>
        <dbReference type="SAM" id="SignalP"/>
    </source>
</evidence>
<dbReference type="Proteomes" id="UP000193529">
    <property type="component" value="Unassembled WGS sequence"/>
</dbReference>
<keyword evidence="4" id="KW-1015">Disulfide bond</keyword>
<feature type="region of interest" description="Disordered" evidence="6">
    <location>
        <begin position="30"/>
        <end position="51"/>
    </location>
</feature>
<dbReference type="PANTHER" id="PTHR42852:SF6">
    <property type="entry name" value="THIOL:DISULFIDE INTERCHANGE PROTEIN DSBE"/>
    <property type="match status" value="1"/>
</dbReference>
<dbReference type="CDD" id="cd02966">
    <property type="entry name" value="TlpA_like_family"/>
    <property type="match status" value="1"/>
</dbReference>